<feature type="non-terminal residue" evidence="1">
    <location>
        <position position="113"/>
    </location>
</feature>
<name>A0A843XN26_COLES</name>
<evidence type="ECO:0000313" key="1">
    <source>
        <dbReference type="EMBL" id="MQM20726.1"/>
    </source>
</evidence>
<gene>
    <name evidence="1" type="ORF">Taro_053754</name>
</gene>
<comment type="caution">
    <text evidence="1">The sequence shown here is derived from an EMBL/GenBank/DDBJ whole genome shotgun (WGS) entry which is preliminary data.</text>
</comment>
<accession>A0A843XN26</accession>
<dbReference type="EMBL" id="NMUH01010117">
    <property type="protein sequence ID" value="MQM20726.1"/>
    <property type="molecule type" value="Genomic_DNA"/>
</dbReference>
<evidence type="ECO:0000313" key="2">
    <source>
        <dbReference type="Proteomes" id="UP000652761"/>
    </source>
</evidence>
<proteinExistence type="predicted"/>
<dbReference type="AlphaFoldDB" id="A0A843XN26"/>
<reference evidence="1" key="1">
    <citation type="submission" date="2017-07" db="EMBL/GenBank/DDBJ databases">
        <title>Taro Niue Genome Assembly and Annotation.</title>
        <authorList>
            <person name="Atibalentja N."/>
            <person name="Keating K."/>
            <person name="Fields C.J."/>
        </authorList>
    </citation>
    <scope>NUCLEOTIDE SEQUENCE</scope>
    <source>
        <strain evidence="1">Niue_2</strain>
        <tissue evidence="1">Leaf</tissue>
    </source>
</reference>
<sequence>MAAEGRLAPSPSSNEGRAPAETTLMVAFFFKRIFSGPFSGTRVKVPPCGRYRSTNPHSRGDPDNSSDVLALVHHVSHDRDLFGEILIHLLISPSFQLRSGCKKGEVIRTQLLN</sequence>
<protein>
    <submittedName>
        <fullName evidence="1">Uncharacterized protein</fullName>
    </submittedName>
</protein>
<keyword evidence="2" id="KW-1185">Reference proteome</keyword>
<dbReference type="Proteomes" id="UP000652761">
    <property type="component" value="Unassembled WGS sequence"/>
</dbReference>
<organism evidence="1 2">
    <name type="scientific">Colocasia esculenta</name>
    <name type="common">Wild taro</name>
    <name type="synonym">Arum esculentum</name>
    <dbReference type="NCBI Taxonomy" id="4460"/>
    <lineage>
        <taxon>Eukaryota</taxon>
        <taxon>Viridiplantae</taxon>
        <taxon>Streptophyta</taxon>
        <taxon>Embryophyta</taxon>
        <taxon>Tracheophyta</taxon>
        <taxon>Spermatophyta</taxon>
        <taxon>Magnoliopsida</taxon>
        <taxon>Liliopsida</taxon>
        <taxon>Araceae</taxon>
        <taxon>Aroideae</taxon>
        <taxon>Colocasieae</taxon>
        <taxon>Colocasia</taxon>
    </lineage>
</organism>